<name>A0ABV2T802_9BACT</name>
<dbReference type="InterPro" id="IPR049756">
    <property type="entry name" value="PlcA-like_dom"/>
</dbReference>
<proteinExistence type="predicted"/>
<sequence>MPLSVSAYNYGEHKAIGDQAFIKFISSLPQSGNAILFQSLLDFRANSENGVYDFPMSLNDRQRRISYGALNGLSGDHVSDPYALIGLLSDSSSFLQKIIALHNEYIAMGYTAAPDGKLVKLDLGYALLAVKNLSHFYQYGKSFQDQLRFFDKDFIRQCQSTELANAAFNQLNKTNAINMYVTLHLVAMDLAAKGGRLKDDPEQAKALLKLALLFNSFADHFLEDAFSAGHLVVKRTVVSSVVNNKSLHDFYSANGTVVVNKKGEIWKAHGDGTFSDPGFAQESVRVIAAVRLSLTDLWTAFENSASPQPATGFLSRIPEEKKLQANYLIDHIPCLQLVPIPYNSDLSSLFENASMVTDSMRKAAQILPYRNFIKSRVGNSVVVGINGPSFSTENYYRSFELRVNAGSISNRYTFNSRGGKKGVWDNWNGYTIVYSWGEMGPYIDEFHKKPTQQFRVGIRSNFDYWISDKKFIGVYGYTEGGIQYGNENTSLIFVPSIGLQLGSLLNINYYNMPGWLRLPAQYLLPLKFRQGVVLTVKHAPKYFYSFEMDFVL</sequence>
<dbReference type="Proteomes" id="UP001549749">
    <property type="component" value="Unassembled WGS sequence"/>
</dbReference>
<dbReference type="EMBL" id="JBEXAC010000002">
    <property type="protein sequence ID" value="MET6998480.1"/>
    <property type="molecule type" value="Genomic_DNA"/>
</dbReference>
<reference evidence="1 2" key="1">
    <citation type="submission" date="2024-06" db="EMBL/GenBank/DDBJ databases">
        <title>Chitinophaga defluvii sp. nov., isolated from municipal sewage.</title>
        <authorList>
            <person name="Zhang L."/>
        </authorList>
    </citation>
    <scope>NUCLEOTIDE SEQUENCE [LARGE SCALE GENOMIC DNA]</scope>
    <source>
        <strain evidence="1 2">H8</strain>
    </source>
</reference>
<dbReference type="RefSeq" id="WP_354661125.1">
    <property type="nucleotide sequence ID" value="NZ_JBEXAC010000002.1"/>
</dbReference>
<evidence type="ECO:0000313" key="2">
    <source>
        <dbReference type="Proteomes" id="UP001549749"/>
    </source>
</evidence>
<organism evidence="1 2">
    <name type="scientific">Chitinophaga defluvii</name>
    <dbReference type="NCBI Taxonomy" id="3163343"/>
    <lineage>
        <taxon>Bacteria</taxon>
        <taxon>Pseudomonadati</taxon>
        <taxon>Bacteroidota</taxon>
        <taxon>Chitinophagia</taxon>
        <taxon>Chitinophagales</taxon>
        <taxon>Chitinophagaceae</taxon>
        <taxon>Chitinophaga</taxon>
    </lineage>
</organism>
<evidence type="ECO:0000313" key="1">
    <source>
        <dbReference type="EMBL" id="MET6998480.1"/>
    </source>
</evidence>
<gene>
    <name evidence="1" type="ORF">ABR189_13925</name>
</gene>
<comment type="caution">
    <text evidence="1">The sequence shown here is derived from an EMBL/GenBank/DDBJ whole genome shotgun (WGS) entry which is preliminary data.</text>
</comment>
<keyword evidence="2" id="KW-1185">Reference proteome</keyword>
<accession>A0ABV2T802</accession>
<dbReference type="CDD" id="cd22893">
    <property type="entry name" value="PlcA-like"/>
    <property type="match status" value="1"/>
</dbReference>
<protein>
    <submittedName>
        <fullName evidence="1">Uncharacterized protein</fullName>
    </submittedName>
</protein>